<evidence type="ECO:0000256" key="4">
    <source>
        <dbReference type="ARBA" id="ARBA00022989"/>
    </source>
</evidence>
<evidence type="ECO:0000256" key="2">
    <source>
        <dbReference type="ARBA" id="ARBA00010532"/>
    </source>
</evidence>
<evidence type="ECO:0000256" key="6">
    <source>
        <dbReference type="ARBA" id="ARBA00023180"/>
    </source>
</evidence>
<evidence type="ECO:0000256" key="3">
    <source>
        <dbReference type="ARBA" id="ARBA00022692"/>
    </source>
</evidence>
<evidence type="ECO:0000256" key="7">
    <source>
        <dbReference type="SAM" id="Phobius"/>
    </source>
</evidence>
<dbReference type="PRINTS" id="PR01609">
    <property type="entry name" value="CD36FAMILY"/>
</dbReference>
<evidence type="ECO:0000256" key="1">
    <source>
        <dbReference type="ARBA" id="ARBA00004370"/>
    </source>
</evidence>
<dbReference type="GO" id="GO:0005737">
    <property type="term" value="C:cytoplasm"/>
    <property type="evidence" value="ECO:0007669"/>
    <property type="project" value="TreeGrafter"/>
</dbReference>
<evidence type="ECO:0008006" key="9">
    <source>
        <dbReference type="Google" id="ProtNLM"/>
    </source>
</evidence>
<organism evidence="8">
    <name type="scientific">Wuchereria bancrofti</name>
    <dbReference type="NCBI Taxonomy" id="6293"/>
    <lineage>
        <taxon>Eukaryota</taxon>
        <taxon>Metazoa</taxon>
        <taxon>Ecdysozoa</taxon>
        <taxon>Nematoda</taxon>
        <taxon>Chromadorea</taxon>
        <taxon>Rhabditida</taxon>
        <taxon>Spirurina</taxon>
        <taxon>Spiruromorpha</taxon>
        <taxon>Filarioidea</taxon>
        <taxon>Onchocercidae</taxon>
        <taxon>Wuchereria</taxon>
    </lineage>
</organism>
<dbReference type="GO" id="GO:0005044">
    <property type="term" value="F:scavenger receptor activity"/>
    <property type="evidence" value="ECO:0007669"/>
    <property type="project" value="TreeGrafter"/>
</dbReference>
<keyword evidence="4 7" id="KW-1133">Transmembrane helix</keyword>
<dbReference type="InterPro" id="IPR002159">
    <property type="entry name" value="CD36_fam"/>
</dbReference>
<comment type="similarity">
    <text evidence="2">Belongs to the CD36 family.</text>
</comment>
<dbReference type="WBParaSite" id="maker-PairedContig_3703-snap-gene-0.4-mRNA-1">
    <property type="protein sequence ID" value="maker-PairedContig_3703-snap-gene-0.4-mRNA-1"/>
    <property type="gene ID" value="maker-PairedContig_3703-snap-gene-0.4"/>
</dbReference>
<protein>
    <recommendedName>
        <fullName evidence="9">CD36 family protein</fullName>
    </recommendedName>
</protein>
<feature type="transmembrane region" description="Helical" evidence="7">
    <location>
        <begin position="566"/>
        <end position="591"/>
    </location>
</feature>
<evidence type="ECO:0000313" key="8">
    <source>
        <dbReference type="WBParaSite" id="maker-PairedContig_3703-snap-gene-0.4-mRNA-1"/>
    </source>
</evidence>
<dbReference type="Pfam" id="PF01130">
    <property type="entry name" value="CD36"/>
    <property type="match status" value="1"/>
</dbReference>
<dbReference type="AlphaFoldDB" id="A0A1I8EP65"/>
<keyword evidence="6" id="KW-0325">Glycoprotein</keyword>
<keyword evidence="5 7" id="KW-0472">Membrane</keyword>
<dbReference type="PANTHER" id="PTHR11923:SF55">
    <property type="entry name" value="SCAVENGER RECEPTOR (CD36 FAMILY) RELATED"/>
    <property type="match status" value="1"/>
</dbReference>
<accession>A0A1I8EP65</accession>
<reference evidence="8" key="1">
    <citation type="submission" date="2016-11" db="UniProtKB">
        <authorList>
            <consortium name="WormBaseParasite"/>
        </authorList>
    </citation>
    <scope>IDENTIFICATION</scope>
    <source>
        <strain evidence="8">pt0022</strain>
    </source>
</reference>
<dbReference type="STRING" id="6293.A0A1I8EP65"/>
<sequence length="668" mass="76769">MNDFISDTFIISGTIFQDVAVVKLYSSFSSIVDNEVLSSIVSEFSVFLSERFEFSKIEINFDGSECNHLIKIKFSKYFKNMVLKITDHGQLSSSSILWAKPPIDVTMSFTFFNITNSQQVQYYTAKPNVTEKGPFSFRMTETKKDLKFSKDGNTVHYKSYKQYFYEPNMSCPSCRNNPELILPNVAALGAITTMIEEKECGPTCRLIIDIGLLLMGEYPFRKLRPLNVTFYGYNDPLLSLTNSPIFKYFGDKFNDGKSIIPLKIPHLQNLALFYKLNNSNDEDYIIETGKNDINSIGVIQNWAGSNHLPLSWWQTKQARMINGTDAGSFAPLHLTPSTILPFFSSFLCRSFAAEFSKHSTYKKMRSVEFTVPQDEFDTISNKRIGFRYRNLEKIRYFPEWNPCSKMTRNNNFTSCSNISINCLLEQNLCHHCCKGNYVDGTYLLPPGMFPLVCFPGKNETLPMSAIISPPYFSYSPKEVINSVIGFPQLNVKPSTFTFTREPLTGLLLQINIQLMVSFPMFQTNESTIATRLPNLMTPMMLIRVHGELSDDFFNMLFTNLILIPKYVGWIRITFITSGICILIAYGIFTLVRYFQKTFQRIDWNYFIRRVSRYSIHVILHYCFQKTLSAGMQIPKPSFGVQPLLLHINVVTPFIRYPLRQFKIAVVPI</sequence>
<keyword evidence="3 7" id="KW-0812">Transmembrane</keyword>
<comment type="subcellular location">
    <subcellularLocation>
        <location evidence="1">Membrane</location>
    </subcellularLocation>
</comment>
<proteinExistence type="inferred from homology"/>
<dbReference type="GO" id="GO:0016020">
    <property type="term" value="C:membrane"/>
    <property type="evidence" value="ECO:0007669"/>
    <property type="project" value="UniProtKB-SubCell"/>
</dbReference>
<dbReference type="PANTHER" id="PTHR11923">
    <property type="entry name" value="SCAVENGER RECEPTOR CLASS B TYPE-1 SR-B1"/>
    <property type="match status" value="1"/>
</dbReference>
<evidence type="ECO:0000256" key="5">
    <source>
        <dbReference type="ARBA" id="ARBA00023136"/>
    </source>
</evidence>
<name>A0A1I8EP65_WUCBA</name>